<evidence type="ECO:0000256" key="1">
    <source>
        <dbReference type="ARBA" id="ARBA00004477"/>
    </source>
</evidence>
<proteinExistence type="inferred from homology"/>
<protein>
    <recommendedName>
        <fullName evidence="9">O-acyltransferase</fullName>
    </recommendedName>
</protein>
<dbReference type="EMBL" id="VWRR01000013">
    <property type="protein sequence ID" value="KAF6001645.1"/>
    <property type="molecule type" value="Genomic_DNA"/>
</dbReference>
<keyword evidence="14" id="KW-1185">Reference proteome</keyword>
<evidence type="ECO:0000256" key="12">
    <source>
        <dbReference type="SAM" id="Phobius"/>
    </source>
</evidence>
<feature type="region of interest" description="Disordered" evidence="11">
    <location>
        <begin position="1"/>
        <end position="52"/>
    </location>
</feature>
<dbReference type="GO" id="GO:0005789">
    <property type="term" value="C:endoplasmic reticulum membrane"/>
    <property type="evidence" value="ECO:0007669"/>
    <property type="project" value="UniProtKB-SubCell"/>
</dbReference>
<evidence type="ECO:0000256" key="8">
    <source>
        <dbReference type="ARBA" id="ARBA00023315"/>
    </source>
</evidence>
<feature type="transmembrane region" description="Helical" evidence="12">
    <location>
        <begin position="414"/>
        <end position="433"/>
    </location>
</feature>
<comment type="similarity">
    <text evidence="2 9">Belongs to the membrane-bound acyltransferase family. Sterol o-acyltransferase subfamily.</text>
</comment>
<gene>
    <name evidence="13" type="primary">ARE2</name>
    <name evidence="13" type="ORF">F1559_000662</name>
</gene>
<keyword evidence="4 12" id="KW-0812">Transmembrane</keyword>
<evidence type="ECO:0000256" key="5">
    <source>
        <dbReference type="ARBA" id="ARBA00022824"/>
    </source>
</evidence>
<dbReference type="InterPro" id="IPR004299">
    <property type="entry name" value="MBOAT_fam"/>
</dbReference>
<feature type="active site" evidence="10">
    <location>
        <position position="400"/>
    </location>
</feature>
<dbReference type="OrthoDB" id="10039049at2759"/>
<organism evidence="13 14">
    <name type="scientific">Cyanidiococcus yangmingshanensis</name>
    <dbReference type="NCBI Taxonomy" id="2690220"/>
    <lineage>
        <taxon>Eukaryota</taxon>
        <taxon>Rhodophyta</taxon>
        <taxon>Bangiophyceae</taxon>
        <taxon>Cyanidiales</taxon>
        <taxon>Cyanidiaceae</taxon>
        <taxon>Cyanidiococcus</taxon>
    </lineage>
</organism>
<evidence type="ECO:0000313" key="13">
    <source>
        <dbReference type="EMBL" id="KAF6001645.1"/>
    </source>
</evidence>
<dbReference type="GO" id="GO:0008374">
    <property type="term" value="F:O-acyltransferase activity"/>
    <property type="evidence" value="ECO:0007669"/>
    <property type="project" value="InterPro"/>
</dbReference>
<evidence type="ECO:0000313" key="14">
    <source>
        <dbReference type="Proteomes" id="UP000530660"/>
    </source>
</evidence>
<dbReference type="AlphaFoldDB" id="A0A7J7IEY0"/>
<keyword evidence="5 9" id="KW-0256">Endoplasmic reticulum</keyword>
<evidence type="ECO:0000256" key="2">
    <source>
        <dbReference type="ARBA" id="ARBA00009010"/>
    </source>
</evidence>
<feature type="transmembrane region" description="Helical" evidence="12">
    <location>
        <begin position="274"/>
        <end position="293"/>
    </location>
</feature>
<evidence type="ECO:0000256" key="10">
    <source>
        <dbReference type="PIRSR" id="PIRSR000439-1"/>
    </source>
</evidence>
<evidence type="ECO:0000256" key="6">
    <source>
        <dbReference type="ARBA" id="ARBA00022989"/>
    </source>
</evidence>
<comment type="subcellular location">
    <subcellularLocation>
        <location evidence="1 9">Endoplasmic reticulum membrane</location>
        <topology evidence="1 9">Multi-pass membrane protein</topology>
    </subcellularLocation>
</comment>
<keyword evidence="7 9" id="KW-0472">Membrane</keyword>
<feature type="transmembrane region" description="Helical" evidence="12">
    <location>
        <begin position="445"/>
        <end position="465"/>
    </location>
</feature>
<dbReference type="Pfam" id="PF03062">
    <property type="entry name" value="MBOAT"/>
    <property type="match status" value="1"/>
</dbReference>
<evidence type="ECO:0000256" key="11">
    <source>
        <dbReference type="SAM" id="MobiDB-lite"/>
    </source>
</evidence>
<comment type="caution">
    <text evidence="13">The sequence shown here is derived from an EMBL/GenBank/DDBJ whole genome shotgun (WGS) entry which is preliminary data.</text>
</comment>
<dbReference type="PIRSF" id="PIRSF000439">
    <property type="entry name" value="Oat_ACAT_DAG_ARE"/>
    <property type="match status" value="1"/>
</dbReference>
<evidence type="ECO:0000256" key="7">
    <source>
        <dbReference type="ARBA" id="ARBA00023136"/>
    </source>
</evidence>
<accession>A0A7J7IEY0</accession>
<feature type="transmembrane region" description="Helical" evidence="12">
    <location>
        <begin position="95"/>
        <end position="118"/>
    </location>
</feature>
<dbReference type="PANTHER" id="PTHR10408">
    <property type="entry name" value="STEROL O-ACYLTRANSFERASE"/>
    <property type="match status" value="1"/>
</dbReference>
<feature type="transmembrane region" description="Helical" evidence="12">
    <location>
        <begin position="313"/>
        <end position="335"/>
    </location>
</feature>
<feature type="compositionally biased region" description="Low complexity" evidence="11">
    <location>
        <begin position="8"/>
        <end position="18"/>
    </location>
</feature>
<keyword evidence="3 9" id="KW-0808">Transferase</keyword>
<feature type="transmembrane region" description="Helical" evidence="12">
    <location>
        <begin position="386"/>
        <end position="408"/>
    </location>
</feature>
<reference evidence="13 14" key="1">
    <citation type="journal article" date="2020" name="J. Phycol.">
        <title>Comparative genome analysis reveals Cyanidiococcus gen. nov., a new extremophilic red algal genus sister to Cyanidioschyzon (Cyanidioschyzonaceae, Rhodophyta).</title>
        <authorList>
            <person name="Liu S.-L."/>
            <person name="Chiang Y.-R."/>
            <person name="Yoon H.S."/>
            <person name="Fu H.-Y."/>
        </authorList>
    </citation>
    <scope>NUCLEOTIDE SEQUENCE [LARGE SCALE GENOMIC DNA]</scope>
    <source>
        <strain evidence="13 14">THAL066</strain>
    </source>
</reference>
<dbReference type="Proteomes" id="UP000530660">
    <property type="component" value="Unassembled WGS sequence"/>
</dbReference>
<sequence length="473" mass="54689">MSASGVPAATEDAAAAAASGTVLETPNNRESRDGRGTTPRSYSFGSHGRLRPGWHYPQKGKYELHPSLIQEMTSQLENTRLPEKDYWDDTEVTTAVLWGFTNLLLLIIAVLALQLPLLNYLRGRPPIDLEFLLWSLDGAVTTLLLYAAMVLGSFSVFALHWLAANGWISVPLRELLYRFACGIHLLVPYKVFLNRSLSPVPAFFIGLQSLVLLLKNHSYYFGIRAKQIERHGMCPDLVSLKRFLYFLVIPSLVYRVEGYVHSPRIRMGFLLRRTLEALGCMFLIYELVVYSMMPVFKQVNQLSTVEFIVELMIPAVLLWTLLFIATFEVILNVFAEVTYFGDRRFYEDWWNSTNLAEFSRKWNRPVHDWLYLHVYRCLMRRGYTKLVAQLFVFLFSAIFHEMLLSITFLRVRAWMFTLMMLQIPLIYLAKLVPAEDAGHPVLRRGANLFFWFGMFFGPALLFLLYSKDYYQNT</sequence>
<name>A0A7J7IEY0_9RHOD</name>
<keyword evidence="8 9" id="KW-0012">Acyltransferase</keyword>
<evidence type="ECO:0000256" key="4">
    <source>
        <dbReference type="ARBA" id="ARBA00022692"/>
    </source>
</evidence>
<dbReference type="InterPro" id="IPR014371">
    <property type="entry name" value="Oat_ACAT_DAG_ARE"/>
</dbReference>
<feature type="transmembrane region" description="Helical" evidence="12">
    <location>
        <begin position="139"/>
        <end position="163"/>
    </location>
</feature>
<keyword evidence="6 12" id="KW-1133">Transmembrane helix</keyword>
<evidence type="ECO:0000256" key="3">
    <source>
        <dbReference type="ARBA" id="ARBA00022679"/>
    </source>
</evidence>
<evidence type="ECO:0000256" key="9">
    <source>
        <dbReference type="PIRNR" id="PIRNR000439"/>
    </source>
</evidence>